<dbReference type="SMART" id="SM00867">
    <property type="entry name" value="YceI"/>
    <property type="match status" value="1"/>
</dbReference>
<dbReference type="InterPro" id="IPR036761">
    <property type="entry name" value="TTHA0802/YceI-like_sf"/>
</dbReference>
<evidence type="ECO:0000259" key="1">
    <source>
        <dbReference type="SMART" id="SM00867"/>
    </source>
</evidence>
<sequence>MKYLYLGFVATLFLSCGNEAPKAVEETTEVCTYSYDDLSTKVNWNAFKFNEKTAVGGTFNEVNVLISQASEDMFKTLTGASFTIPTSGVNSNNEIRDPKIKASFFDQMESTEVISGVVKSINATDANVEITMNGVSKDYNGAVTVDGQKISFATTIDMNDFDAGYAIDSLNNVCSDLHKGADGVSKLWTEVEINVETTLKKDCK</sequence>
<gene>
    <name evidence="2" type="ORF">DNU06_16765</name>
</gene>
<accession>A0A2W1MV52</accession>
<dbReference type="PROSITE" id="PS51257">
    <property type="entry name" value="PROKAR_LIPOPROTEIN"/>
    <property type="match status" value="1"/>
</dbReference>
<evidence type="ECO:0000313" key="3">
    <source>
        <dbReference type="Proteomes" id="UP000249248"/>
    </source>
</evidence>
<reference evidence="2 3" key="1">
    <citation type="submission" date="2018-06" db="EMBL/GenBank/DDBJ databases">
        <title>The draft genome sequence of Crocinitomix sp. SM1701.</title>
        <authorList>
            <person name="Zhang X."/>
        </authorList>
    </citation>
    <scope>NUCLEOTIDE SEQUENCE [LARGE SCALE GENOMIC DNA]</scope>
    <source>
        <strain evidence="2 3">SM1701</strain>
    </source>
</reference>
<organism evidence="2 3">
    <name type="scientific">Putridiphycobacter roseus</name>
    <dbReference type="NCBI Taxonomy" id="2219161"/>
    <lineage>
        <taxon>Bacteria</taxon>
        <taxon>Pseudomonadati</taxon>
        <taxon>Bacteroidota</taxon>
        <taxon>Flavobacteriia</taxon>
        <taxon>Flavobacteriales</taxon>
        <taxon>Crocinitomicaceae</taxon>
        <taxon>Putridiphycobacter</taxon>
    </lineage>
</organism>
<dbReference type="Gene3D" id="2.40.128.110">
    <property type="entry name" value="Lipid/polyisoprenoid-binding, YceI-like"/>
    <property type="match status" value="1"/>
</dbReference>
<dbReference type="Proteomes" id="UP000249248">
    <property type="component" value="Unassembled WGS sequence"/>
</dbReference>
<dbReference type="InterPro" id="IPR007372">
    <property type="entry name" value="Lipid/polyisoprenoid-bd_YceI"/>
</dbReference>
<keyword evidence="3" id="KW-1185">Reference proteome</keyword>
<dbReference type="EMBL" id="QKSB01000019">
    <property type="protein sequence ID" value="PZE15697.1"/>
    <property type="molecule type" value="Genomic_DNA"/>
</dbReference>
<feature type="domain" description="Lipid/polyisoprenoid-binding YceI-like" evidence="1">
    <location>
        <begin position="32"/>
        <end position="200"/>
    </location>
</feature>
<evidence type="ECO:0000313" key="2">
    <source>
        <dbReference type="EMBL" id="PZE15697.1"/>
    </source>
</evidence>
<dbReference type="OrthoDB" id="5292899at2"/>
<dbReference type="RefSeq" id="WP_111064663.1">
    <property type="nucleotide sequence ID" value="NZ_JBHUCU010000004.1"/>
</dbReference>
<dbReference type="Pfam" id="PF04264">
    <property type="entry name" value="YceI"/>
    <property type="match status" value="1"/>
</dbReference>
<protein>
    <submittedName>
        <fullName evidence="2">YceI family protein</fullName>
    </submittedName>
</protein>
<comment type="caution">
    <text evidence="2">The sequence shown here is derived from an EMBL/GenBank/DDBJ whole genome shotgun (WGS) entry which is preliminary data.</text>
</comment>
<name>A0A2W1MV52_9FLAO</name>
<dbReference type="AlphaFoldDB" id="A0A2W1MV52"/>
<dbReference type="SUPFAM" id="SSF101874">
    <property type="entry name" value="YceI-like"/>
    <property type="match status" value="1"/>
</dbReference>
<proteinExistence type="predicted"/>